<evidence type="ECO:0000313" key="3">
    <source>
        <dbReference type="EMBL" id="KAJ7763462.1"/>
    </source>
</evidence>
<keyword evidence="4" id="KW-1185">Reference proteome</keyword>
<feature type="compositionally biased region" description="Basic and acidic residues" evidence="1">
    <location>
        <begin position="579"/>
        <end position="604"/>
    </location>
</feature>
<keyword evidence="2" id="KW-1133">Transmembrane helix</keyword>
<name>A0AAD7NIH0_9AGAR</name>
<feature type="compositionally biased region" description="Polar residues" evidence="1">
    <location>
        <begin position="605"/>
        <end position="626"/>
    </location>
</feature>
<feature type="transmembrane region" description="Helical" evidence="2">
    <location>
        <begin position="318"/>
        <end position="338"/>
    </location>
</feature>
<evidence type="ECO:0000256" key="1">
    <source>
        <dbReference type="SAM" id="MobiDB-lite"/>
    </source>
</evidence>
<keyword evidence="2" id="KW-0472">Membrane</keyword>
<gene>
    <name evidence="3" type="ORF">B0H16DRAFT_1455305</name>
</gene>
<feature type="region of interest" description="Disordered" evidence="1">
    <location>
        <begin position="565"/>
        <end position="651"/>
    </location>
</feature>
<protein>
    <submittedName>
        <fullName evidence="3">Uncharacterized protein</fullName>
    </submittedName>
</protein>
<feature type="transmembrane region" description="Helical" evidence="2">
    <location>
        <begin position="427"/>
        <end position="452"/>
    </location>
</feature>
<dbReference type="Proteomes" id="UP001215598">
    <property type="component" value="Unassembled WGS sequence"/>
</dbReference>
<feature type="transmembrane region" description="Helical" evidence="2">
    <location>
        <begin position="473"/>
        <end position="500"/>
    </location>
</feature>
<accession>A0AAD7NIH0</accession>
<feature type="transmembrane region" description="Helical" evidence="2">
    <location>
        <begin position="390"/>
        <end position="415"/>
    </location>
</feature>
<evidence type="ECO:0000256" key="2">
    <source>
        <dbReference type="SAM" id="Phobius"/>
    </source>
</evidence>
<reference evidence="3" key="1">
    <citation type="submission" date="2023-03" db="EMBL/GenBank/DDBJ databases">
        <title>Massive genome expansion in bonnet fungi (Mycena s.s.) driven by repeated elements and novel gene families across ecological guilds.</title>
        <authorList>
            <consortium name="Lawrence Berkeley National Laboratory"/>
            <person name="Harder C.B."/>
            <person name="Miyauchi S."/>
            <person name="Viragh M."/>
            <person name="Kuo A."/>
            <person name="Thoen E."/>
            <person name="Andreopoulos B."/>
            <person name="Lu D."/>
            <person name="Skrede I."/>
            <person name="Drula E."/>
            <person name="Henrissat B."/>
            <person name="Morin E."/>
            <person name="Kohler A."/>
            <person name="Barry K."/>
            <person name="LaButti K."/>
            <person name="Morin E."/>
            <person name="Salamov A."/>
            <person name="Lipzen A."/>
            <person name="Mereny Z."/>
            <person name="Hegedus B."/>
            <person name="Baldrian P."/>
            <person name="Stursova M."/>
            <person name="Weitz H."/>
            <person name="Taylor A."/>
            <person name="Grigoriev I.V."/>
            <person name="Nagy L.G."/>
            <person name="Martin F."/>
            <person name="Kauserud H."/>
        </authorList>
    </citation>
    <scope>NUCLEOTIDE SEQUENCE</scope>
    <source>
        <strain evidence="3">CBHHK182m</strain>
    </source>
</reference>
<proteinExistence type="predicted"/>
<evidence type="ECO:0000313" key="4">
    <source>
        <dbReference type="Proteomes" id="UP001215598"/>
    </source>
</evidence>
<feature type="compositionally biased region" description="Basic and acidic residues" evidence="1">
    <location>
        <begin position="634"/>
        <end position="651"/>
    </location>
</feature>
<feature type="region of interest" description="Disordered" evidence="1">
    <location>
        <begin position="15"/>
        <end position="42"/>
    </location>
</feature>
<organism evidence="3 4">
    <name type="scientific">Mycena metata</name>
    <dbReference type="NCBI Taxonomy" id="1033252"/>
    <lineage>
        <taxon>Eukaryota</taxon>
        <taxon>Fungi</taxon>
        <taxon>Dikarya</taxon>
        <taxon>Basidiomycota</taxon>
        <taxon>Agaricomycotina</taxon>
        <taxon>Agaricomycetes</taxon>
        <taxon>Agaricomycetidae</taxon>
        <taxon>Agaricales</taxon>
        <taxon>Marasmiineae</taxon>
        <taxon>Mycenaceae</taxon>
        <taxon>Mycena</taxon>
    </lineage>
</organism>
<keyword evidence="2" id="KW-0812">Transmembrane</keyword>
<feature type="transmembrane region" description="Helical" evidence="2">
    <location>
        <begin position="281"/>
        <end position="306"/>
    </location>
</feature>
<feature type="transmembrane region" description="Helical" evidence="2">
    <location>
        <begin position="358"/>
        <end position="378"/>
    </location>
</feature>
<sequence length="651" mass="70705">MGNWASNRKLNLVQFGPNTNQYSDSARHRHGSHGTIKSSAEPLGGQIQAEDNTMQMQCQCAPVRVTFHIPVDAEDKNANSTVEYFNREKLHNELLRPAENTVHMLEFLMAAFNPPHKVLAEAKGLKHEGFSLWLIILGIVPNSPMCVLSPSVWSIGALQEVKKVPVTVLRATYANTGIGTFQLVPGLNDTCATSQRPRGTGASITQPPPRQCRVTARQCRGKSRQARHFLPAPAKAGIIDPLISKEYATLCDHLVYGRHPSCGALMADAFSHTINADQATFLGFALEALFYGSYLIVFGIAISVLAKHRPATIHTRKPILAVTCLMFSLCTTHFSLNFNNVYNGLMVHPRPHISEETRLLAGADMLFSITDWCSQLILIYRCYLVWGRNIWIVILPILISLATVSCGLALIGLVLSINPTAPQAPAALVPVGTAAFALSLVLNLLVSLLIILRIHLTARQNRLHGISHSDSAVARATGIIVESGLLFLAVQFVFVVLFAIGHPAQAVLVPVATQVYGISPTLIIVRVWQGAAYEARTQTTSSTRLSGLRFAGFARGVAVRGVAVSGRGRGSGRRSSLQRHSERAAHDKDLAPDLEMSRTRKEDNASSSSHHLPTSRKSMDLDSNGSLHLPTPRKSVESNSRGDVEGGRGSL</sequence>
<dbReference type="EMBL" id="JARKIB010000030">
    <property type="protein sequence ID" value="KAJ7763462.1"/>
    <property type="molecule type" value="Genomic_DNA"/>
</dbReference>
<comment type="caution">
    <text evidence="3">The sequence shown here is derived from an EMBL/GenBank/DDBJ whole genome shotgun (WGS) entry which is preliminary data.</text>
</comment>
<dbReference type="AlphaFoldDB" id="A0AAD7NIH0"/>
<feature type="transmembrane region" description="Helical" evidence="2">
    <location>
        <begin position="506"/>
        <end position="528"/>
    </location>
</feature>